<name>A0A915JPI6_ROMCU</name>
<dbReference type="PANTHER" id="PTHR22744:SF17">
    <property type="entry name" value="BTB DOMAIN-CONTAINING PROTEIN"/>
    <property type="match status" value="1"/>
</dbReference>
<feature type="domain" description="BTB" evidence="1">
    <location>
        <begin position="101"/>
        <end position="192"/>
    </location>
</feature>
<dbReference type="PANTHER" id="PTHR22744">
    <property type="entry name" value="HELIX LOOP HELIX PROTEIN 21-RELATED"/>
    <property type="match status" value="1"/>
</dbReference>
<keyword evidence="2" id="KW-1185">Reference proteome</keyword>
<dbReference type="SUPFAM" id="SSF54695">
    <property type="entry name" value="POZ domain"/>
    <property type="match status" value="1"/>
</dbReference>
<evidence type="ECO:0000259" key="1">
    <source>
        <dbReference type="Pfam" id="PF00651"/>
    </source>
</evidence>
<accession>A0A915JPI6</accession>
<dbReference type="InterPro" id="IPR000210">
    <property type="entry name" value="BTB/POZ_dom"/>
</dbReference>
<protein>
    <submittedName>
        <fullName evidence="3">BTB domain-containing protein</fullName>
    </submittedName>
</protein>
<organism evidence="2 3">
    <name type="scientific">Romanomermis culicivorax</name>
    <name type="common">Nematode worm</name>
    <dbReference type="NCBI Taxonomy" id="13658"/>
    <lineage>
        <taxon>Eukaryota</taxon>
        <taxon>Metazoa</taxon>
        <taxon>Ecdysozoa</taxon>
        <taxon>Nematoda</taxon>
        <taxon>Enoplea</taxon>
        <taxon>Dorylaimia</taxon>
        <taxon>Mermithida</taxon>
        <taxon>Mermithoidea</taxon>
        <taxon>Mermithidae</taxon>
        <taxon>Romanomermis</taxon>
    </lineage>
</organism>
<dbReference type="InterPro" id="IPR011333">
    <property type="entry name" value="SKP1/BTB/POZ_sf"/>
</dbReference>
<proteinExistence type="predicted"/>
<evidence type="ECO:0000313" key="3">
    <source>
        <dbReference type="WBParaSite" id="nRc.2.0.1.t27841-RA"/>
    </source>
</evidence>
<reference evidence="3" key="1">
    <citation type="submission" date="2022-11" db="UniProtKB">
        <authorList>
            <consortium name="WormBaseParasite"/>
        </authorList>
    </citation>
    <scope>IDENTIFICATION</scope>
</reference>
<dbReference type="Gene3D" id="3.30.710.10">
    <property type="entry name" value="Potassium Channel Kv1.1, Chain A"/>
    <property type="match status" value="1"/>
</dbReference>
<dbReference type="WBParaSite" id="nRc.2.0.1.t27841-RA">
    <property type="protein sequence ID" value="nRc.2.0.1.t27841-RA"/>
    <property type="gene ID" value="nRc.2.0.1.g27841"/>
</dbReference>
<sequence>MFESRNVSVDNRNEHDITSHRCFALSSEDKIFYRCDIIDYYPELNGDKEHVSATPGNMAHDIEFSSMFFAPSEERSLCLLLDDPDQDPNQGRICNDLANEKLKLWVAKDLLAVASPVFKRMFYAGNFRESLSENSDQPIYLPGKNVNHFLEFLKCLFPSSNRKKVDKSNMRIILPLADEYQVEMLLRKCIKCFKRAIFQFGIDFIVSANARLNFCAQCSPRRCLAFHCHPFPSRFQVCIPKISRSACKI</sequence>
<dbReference type="AlphaFoldDB" id="A0A915JPI6"/>
<dbReference type="Proteomes" id="UP000887565">
    <property type="component" value="Unplaced"/>
</dbReference>
<dbReference type="Pfam" id="PF00651">
    <property type="entry name" value="BTB"/>
    <property type="match status" value="1"/>
</dbReference>
<evidence type="ECO:0000313" key="2">
    <source>
        <dbReference type="Proteomes" id="UP000887565"/>
    </source>
</evidence>